<dbReference type="RefSeq" id="WP_084041731.1">
    <property type="nucleotide sequence ID" value="NZ_CABMLB010000002.1"/>
</dbReference>
<dbReference type="Gene3D" id="1.10.260.40">
    <property type="entry name" value="lambda repressor-like DNA-binding domains"/>
    <property type="match status" value="1"/>
</dbReference>
<dbReference type="EMBL" id="CP049272">
    <property type="protein sequence ID" value="QPH85832.1"/>
    <property type="molecule type" value="Genomic_DNA"/>
</dbReference>
<dbReference type="SUPFAM" id="SSF47413">
    <property type="entry name" value="lambda repressor-like DNA-binding domains"/>
    <property type="match status" value="1"/>
</dbReference>
<dbReference type="AlphaFoldDB" id="A0A1Y5N294"/>
<accession>A0A1Y5N294</accession>
<dbReference type="PROSITE" id="PS50943">
    <property type="entry name" value="HTH_CROC1"/>
    <property type="match status" value="1"/>
</dbReference>
<reference evidence="1 2" key="1">
    <citation type="journal article" date="2018" name="Emerg. Microbes Infect.">
        <title>Genomic analysis of oral Campylobacter concisus strains identified a potential bacterial molecular marker associated with active Crohn's disease.</title>
        <authorList>
            <person name="Liu F."/>
            <person name="Ma R."/>
            <person name="Tay C.Y.A."/>
            <person name="Octavia S."/>
            <person name="Lan R."/>
            <person name="Chung H.K.L."/>
            <person name="Riordan S.M."/>
            <person name="Grimm M.C."/>
            <person name="Leong R.W."/>
            <person name="Tanaka M.M."/>
            <person name="Connor S."/>
            <person name="Zhang L."/>
        </authorList>
    </citation>
    <scope>NUCLEOTIDE SEQUENCE [LARGE SCALE GENOMIC DNA]</scope>
    <source>
        <strain evidence="1 2">P27CDO-S2</strain>
    </source>
</reference>
<sequence length="94" mass="10902">MRPTFEDFKEKALKRSEVKKEYDRLEIEFELKLKLIKIRKAANLTQEEMASRMNTSKSNISRLESLNSKISPTISTLNAYANAAGYRLDVNFVQ</sequence>
<protein>
    <submittedName>
        <fullName evidence="1">Helix-turn-helix transcriptional regulator</fullName>
    </submittedName>
</protein>
<dbReference type="InterPro" id="IPR010982">
    <property type="entry name" value="Lambda_DNA-bd_dom_sf"/>
</dbReference>
<evidence type="ECO:0000313" key="1">
    <source>
        <dbReference type="EMBL" id="QPH85832.1"/>
    </source>
</evidence>
<dbReference type="Pfam" id="PF01381">
    <property type="entry name" value="HTH_3"/>
    <property type="match status" value="1"/>
</dbReference>
<dbReference type="SMART" id="SM00530">
    <property type="entry name" value="HTH_XRE"/>
    <property type="match status" value="1"/>
</dbReference>
<proteinExistence type="predicted"/>
<evidence type="ECO:0000313" key="2">
    <source>
        <dbReference type="Proteomes" id="UP000594513"/>
    </source>
</evidence>
<dbReference type="InterPro" id="IPR001387">
    <property type="entry name" value="Cro/C1-type_HTH"/>
</dbReference>
<name>A0A1Y5N294_9BACT</name>
<dbReference type="GO" id="GO:0003677">
    <property type="term" value="F:DNA binding"/>
    <property type="evidence" value="ECO:0007669"/>
    <property type="project" value="InterPro"/>
</dbReference>
<gene>
    <name evidence="1" type="ORF">CVT17_02070</name>
</gene>
<dbReference type="CDD" id="cd00093">
    <property type="entry name" value="HTH_XRE"/>
    <property type="match status" value="1"/>
</dbReference>
<dbReference type="Proteomes" id="UP000594513">
    <property type="component" value="Chromosome"/>
</dbReference>
<organism evidence="1 2">
    <name type="scientific">Campylobacter concisus</name>
    <dbReference type="NCBI Taxonomy" id="199"/>
    <lineage>
        <taxon>Bacteria</taxon>
        <taxon>Pseudomonadati</taxon>
        <taxon>Campylobacterota</taxon>
        <taxon>Epsilonproteobacteria</taxon>
        <taxon>Campylobacterales</taxon>
        <taxon>Campylobacteraceae</taxon>
        <taxon>Campylobacter</taxon>
    </lineage>
</organism>